<name>A0A0F4UYZ8_PSEFL</name>
<evidence type="ECO:0008006" key="3">
    <source>
        <dbReference type="Google" id="ProtNLM"/>
    </source>
</evidence>
<comment type="caution">
    <text evidence="1">The sequence shown here is derived from an EMBL/GenBank/DDBJ whole genome shotgun (WGS) entry which is preliminary data.</text>
</comment>
<dbReference type="OrthoDB" id="9032474at2"/>
<dbReference type="Pfam" id="PF06995">
    <property type="entry name" value="Phage_P2_GpU"/>
    <property type="match status" value="1"/>
</dbReference>
<organism evidence="1 2">
    <name type="scientific">Pseudomonas fluorescens</name>
    <dbReference type="NCBI Taxonomy" id="294"/>
    <lineage>
        <taxon>Bacteria</taxon>
        <taxon>Pseudomonadati</taxon>
        <taxon>Pseudomonadota</taxon>
        <taxon>Gammaproteobacteria</taxon>
        <taxon>Pseudomonadales</taxon>
        <taxon>Pseudomonadaceae</taxon>
        <taxon>Pseudomonas</taxon>
    </lineage>
</organism>
<dbReference type="Proteomes" id="UP000033400">
    <property type="component" value="Unassembled WGS sequence"/>
</dbReference>
<evidence type="ECO:0000313" key="1">
    <source>
        <dbReference type="EMBL" id="KJZ61716.1"/>
    </source>
</evidence>
<dbReference type="InterPro" id="IPR009734">
    <property type="entry name" value="Myoviridae_GpU"/>
</dbReference>
<sequence>MFAILGDIEFTVAGGISGMEQSGSADWAEHARIQGKPLLEWIGEGLDECTLTIELHPVLGNPEQRLRALRQAKSQHQPLAFVMGSGEYLGAYVITQMSNAIRRATAVGQIKAATVQLSLKEYTGAFTRKVARPGLLDSAVNGTSAAAAGKPGLISRLMPTPSTVQAVIGHAKTAGNILKAGQNVYQAIKSGNASIVLGQVPQLLGVTARAIAPLQGLNSAAGLLEDGADLSQWAESVVGSVMGARSALNPVDLGNIIDRFTSSHESLDQALTTLHSARTRLAGLAGQVLTRKA</sequence>
<gene>
    <name evidence="1" type="ORF">VD17_28265</name>
</gene>
<dbReference type="RefSeq" id="WP_046056701.1">
    <property type="nucleotide sequence ID" value="NZ_LACH01000073.1"/>
</dbReference>
<protein>
    <recommendedName>
        <fullName evidence="3">Phage tail protein</fullName>
    </recommendedName>
</protein>
<reference evidence="1 2" key="1">
    <citation type="submission" date="2015-03" db="EMBL/GenBank/DDBJ databases">
        <title>Comparative genomics of Pseudomonas insights into diversity of traits involved in vanlence and defense.</title>
        <authorList>
            <person name="Qin Y."/>
        </authorList>
    </citation>
    <scope>NUCLEOTIDE SEQUENCE [LARGE SCALE GENOMIC DNA]</scope>
    <source>
        <strain evidence="1 2">H24</strain>
    </source>
</reference>
<dbReference type="AlphaFoldDB" id="A0A0F4UYZ8"/>
<dbReference type="EMBL" id="LACH01000073">
    <property type="protein sequence ID" value="KJZ61716.1"/>
    <property type="molecule type" value="Genomic_DNA"/>
</dbReference>
<evidence type="ECO:0000313" key="2">
    <source>
        <dbReference type="Proteomes" id="UP000033400"/>
    </source>
</evidence>
<accession>A0A0F4UYZ8</accession>
<dbReference type="PATRIC" id="fig|294.133.peg.5694"/>
<proteinExistence type="predicted"/>